<dbReference type="Proteomes" id="UP000007266">
    <property type="component" value="Linkage group 3"/>
</dbReference>
<reference evidence="1 2" key="1">
    <citation type="journal article" date="2008" name="Nature">
        <title>The genome of the model beetle and pest Tribolium castaneum.</title>
        <authorList>
            <consortium name="Tribolium Genome Sequencing Consortium"/>
            <person name="Richards S."/>
            <person name="Gibbs R.A."/>
            <person name="Weinstock G.M."/>
            <person name="Brown S.J."/>
            <person name="Denell R."/>
            <person name="Beeman R.W."/>
            <person name="Gibbs R."/>
            <person name="Beeman R.W."/>
            <person name="Brown S.J."/>
            <person name="Bucher G."/>
            <person name="Friedrich M."/>
            <person name="Grimmelikhuijzen C.J."/>
            <person name="Klingler M."/>
            <person name="Lorenzen M."/>
            <person name="Richards S."/>
            <person name="Roth S."/>
            <person name="Schroder R."/>
            <person name="Tautz D."/>
            <person name="Zdobnov E.M."/>
            <person name="Muzny D."/>
            <person name="Gibbs R.A."/>
            <person name="Weinstock G.M."/>
            <person name="Attaway T."/>
            <person name="Bell S."/>
            <person name="Buhay C.J."/>
            <person name="Chandrabose M.N."/>
            <person name="Chavez D."/>
            <person name="Clerk-Blankenburg K.P."/>
            <person name="Cree A."/>
            <person name="Dao M."/>
            <person name="Davis C."/>
            <person name="Chacko J."/>
            <person name="Dinh H."/>
            <person name="Dugan-Rocha S."/>
            <person name="Fowler G."/>
            <person name="Garner T.T."/>
            <person name="Garnes J."/>
            <person name="Gnirke A."/>
            <person name="Hawes A."/>
            <person name="Hernandez J."/>
            <person name="Hines S."/>
            <person name="Holder M."/>
            <person name="Hume J."/>
            <person name="Jhangiani S.N."/>
            <person name="Joshi V."/>
            <person name="Khan Z.M."/>
            <person name="Jackson L."/>
            <person name="Kovar C."/>
            <person name="Kowis A."/>
            <person name="Lee S."/>
            <person name="Lewis L.R."/>
            <person name="Margolis J."/>
            <person name="Morgan M."/>
            <person name="Nazareth L.V."/>
            <person name="Nguyen N."/>
            <person name="Okwuonu G."/>
            <person name="Parker D."/>
            <person name="Richards S."/>
            <person name="Ruiz S.J."/>
            <person name="Santibanez J."/>
            <person name="Savard J."/>
            <person name="Scherer S.E."/>
            <person name="Schneider B."/>
            <person name="Sodergren E."/>
            <person name="Tautz D."/>
            <person name="Vattahil S."/>
            <person name="Villasana D."/>
            <person name="White C.S."/>
            <person name="Wright R."/>
            <person name="Park Y."/>
            <person name="Beeman R.W."/>
            <person name="Lord J."/>
            <person name="Oppert B."/>
            <person name="Lorenzen M."/>
            <person name="Brown S."/>
            <person name="Wang L."/>
            <person name="Savard J."/>
            <person name="Tautz D."/>
            <person name="Richards S."/>
            <person name="Weinstock G."/>
            <person name="Gibbs R.A."/>
            <person name="Liu Y."/>
            <person name="Worley K."/>
            <person name="Weinstock G."/>
            <person name="Elsik C.G."/>
            <person name="Reese J.T."/>
            <person name="Elhaik E."/>
            <person name="Landan G."/>
            <person name="Graur D."/>
            <person name="Arensburger P."/>
            <person name="Atkinson P."/>
            <person name="Beeman R.W."/>
            <person name="Beidler J."/>
            <person name="Brown S.J."/>
            <person name="Demuth J.P."/>
            <person name="Drury D.W."/>
            <person name="Du Y.Z."/>
            <person name="Fujiwara H."/>
            <person name="Lorenzen M."/>
            <person name="Maselli V."/>
            <person name="Osanai M."/>
            <person name="Park Y."/>
            <person name="Robertson H.M."/>
            <person name="Tu Z."/>
            <person name="Wang J.J."/>
            <person name="Wang S."/>
            <person name="Richards S."/>
            <person name="Song H."/>
            <person name="Zhang L."/>
            <person name="Sodergren E."/>
            <person name="Werner D."/>
            <person name="Stanke M."/>
            <person name="Morgenstern B."/>
            <person name="Solovyev V."/>
            <person name="Kosarev P."/>
            <person name="Brown G."/>
            <person name="Chen H.C."/>
            <person name="Ermolaeva O."/>
            <person name="Hlavina W."/>
            <person name="Kapustin Y."/>
            <person name="Kiryutin B."/>
            <person name="Kitts P."/>
            <person name="Maglott D."/>
            <person name="Pruitt K."/>
            <person name="Sapojnikov V."/>
            <person name="Souvorov A."/>
            <person name="Mackey A.J."/>
            <person name="Waterhouse R.M."/>
            <person name="Wyder S."/>
            <person name="Zdobnov E.M."/>
            <person name="Zdobnov E.M."/>
            <person name="Wyder S."/>
            <person name="Kriventseva E.V."/>
            <person name="Kadowaki T."/>
            <person name="Bork P."/>
            <person name="Aranda M."/>
            <person name="Bao R."/>
            <person name="Beermann A."/>
            <person name="Berns N."/>
            <person name="Bolognesi R."/>
            <person name="Bonneton F."/>
            <person name="Bopp D."/>
            <person name="Brown S.J."/>
            <person name="Bucher G."/>
            <person name="Butts T."/>
            <person name="Chaumot A."/>
            <person name="Denell R.E."/>
            <person name="Ferrier D.E."/>
            <person name="Friedrich M."/>
            <person name="Gordon C.M."/>
            <person name="Jindra M."/>
            <person name="Klingler M."/>
            <person name="Lan Q."/>
            <person name="Lattorff H.M."/>
            <person name="Laudet V."/>
            <person name="von Levetsow C."/>
            <person name="Liu Z."/>
            <person name="Lutz R."/>
            <person name="Lynch J.A."/>
            <person name="da Fonseca R.N."/>
            <person name="Posnien N."/>
            <person name="Reuter R."/>
            <person name="Roth S."/>
            <person name="Savard J."/>
            <person name="Schinko J.B."/>
            <person name="Schmitt C."/>
            <person name="Schoppmeier M."/>
            <person name="Schroder R."/>
            <person name="Shippy T.D."/>
            <person name="Simonnet F."/>
            <person name="Marques-Souza H."/>
            <person name="Tautz D."/>
            <person name="Tomoyasu Y."/>
            <person name="Trauner J."/>
            <person name="Van der Zee M."/>
            <person name="Vervoort M."/>
            <person name="Wittkopp N."/>
            <person name="Wimmer E.A."/>
            <person name="Yang X."/>
            <person name="Jones A.K."/>
            <person name="Sattelle D.B."/>
            <person name="Ebert P.R."/>
            <person name="Nelson D."/>
            <person name="Scott J.G."/>
            <person name="Beeman R.W."/>
            <person name="Muthukrishnan S."/>
            <person name="Kramer K.J."/>
            <person name="Arakane Y."/>
            <person name="Beeman R.W."/>
            <person name="Zhu Q."/>
            <person name="Hogenkamp D."/>
            <person name="Dixit R."/>
            <person name="Oppert B."/>
            <person name="Jiang H."/>
            <person name="Zou Z."/>
            <person name="Marshall J."/>
            <person name="Elpidina E."/>
            <person name="Vinokurov K."/>
            <person name="Oppert C."/>
            <person name="Zou Z."/>
            <person name="Evans J."/>
            <person name="Lu Z."/>
            <person name="Zhao P."/>
            <person name="Sumathipala N."/>
            <person name="Altincicek B."/>
            <person name="Vilcinskas A."/>
            <person name="Williams M."/>
            <person name="Hultmark D."/>
            <person name="Hetru C."/>
            <person name="Jiang H."/>
            <person name="Grimmelikhuijzen C.J."/>
            <person name="Hauser F."/>
            <person name="Cazzamali G."/>
            <person name="Williamson M."/>
            <person name="Park Y."/>
            <person name="Li B."/>
            <person name="Tanaka Y."/>
            <person name="Predel R."/>
            <person name="Neupert S."/>
            <person name="Schachtner J."/>
            <person name="Verleyen P."/>
            <person name="Raible F."/>
            <person name="Bork P."/>
            <person name="Friedrich M."/>
            <person name="Walden K.K."/>
            <person name="Robertson H.M."/>
            <person name="Angeli S."/>
            <person name="Foret S."/>
            <person name="Bucher G."/>
            <person name="Schuetz S."/>
            <person name="Maleszka R."/>
            <person name="Wimmer E.A."/>
            <person name="Beeman R.W."/>
            <person name="Lorenzen M."/>
            <person name="Tomoyasu Y."/>
            <person name="Miller S.C."/>
            <person name="Grossmann D."/>
            <person name="Bucher G."/>
        </authorList>
    </citation>
    <scope>NUCLEOTIDE SEQUENCE [LARGE SCALE GENOMIC DNA]</scope>
    <source>
        <strain evidence="1 2">Georgia GA2</strain>
    </source>
</reference>
<gene>
    <name evidence="1" type="primary">GLEAN_10261</name>
    <name evidence="1" type="ORF">TcasGA2_TC010261</name>
</gene>
<keyword evidence="2" id="KW-1185">Reference proteome</keyword>
<protein>
    <submittedName>
        <fullName evidence="1">Uncharacterized protein</fullName>
    </submittedName>
</protein>
<dbReference type="AlphaFoldDB" id="D7EJS0"/>
<name>D7EJS0_TRICA</name>
<organism evidence="1 2">
    <name type="scientific">Tribolium castaneum</name>
    <name type="common">Red flour beetle</name>
    <dbReference type="NCBI Taxonomy" id="7070"/>
    <lineage>
        <taxon>Eukaryota</taxon>
        <taxon>Metazoa</taxon>
        <taxon>Ecdysozoa</taxon>
        <taxon>Arthropoda</taxon>
        <taxon>Hexapoda</taxon>
        <taxon>Insecta</taxon>
        <taxon>Pterygota</taxon>
        <taxon>Neoptera</taxon>
        <taxon>Endopterygota</taxon>
        <taxon>Coleoptera</taxon>
        <taxon>Polyphaga</taxon>
        <taxon>Cucujiformia</taxon>
        <taxon>Tenebrionidae</taxon>
        <taxon>Tenebrionidae incertae sedis</taxon>
        <taxon>Tribolium</taxon>
    </lineage>
</organism>
<dbReference type="HOGENOM" id="CLU_1456285_0_0_1"/>
<evidence type="ECO:0000313" key="2">
    <source>
        <dbReference type="Proteomes" id="UP000007266"/>
    </source>
</evidence>
<dbReference type="InParanoid" id="D7EJS0"/>
<sequence length="186" mass="21361">MGAEARPKRMTSDIYEVTKSVKMSMPDIGEEKTSSGSFPLITFKILEMYFMIKKIYLVTSRPCKRLIFGGGRIIEITIIKTLVTAIWPAAVVELSIFRKASAFQLSHVRYLHIVLPHIGPNYDRRLDNMLKKSDTLNAIVVVEIYRSSVCKSSKNFISPIKSDEKSSLCRRKFDKCDENLRNCWPY</sequence>
<dbReference type="EMBL" id="KQ971332">
    <property type="protein sequence ID" value="EFA12844.1"/>
    <property type="molecule type" value="Genomic_DNA"/>
</dbReference>
<evidence type="ECO:0000313" key="1">
    <source>
        <dbReference type="EMBL" id="EFA12844.1"/>
    </source>
</evidence>
<proteinExistence type="predicted"/>
<accession>D7EJS0</accession>
<reference evidence="1 2" key="2">
    <citation type="journal article" date="2010" name="Nucleic Acids Res.">
        <title>BeetleBase in 2010: revisions to provide comprehensive genomic information for Tribolium castaneum.</title>
        <authorList>
            <person name="Kim H.S."/>
            <person name="Murphy T."/>
            <person name="Xia J."/>
            <person name="Caragea D."/>
            <person name="Park Y."/>
            <person name="Beeman R.W."/>
            <person name="Lorenzen M.D."/>
            <person name="Butcher S."/>
            <person name="Manak J.R."/>
            <person name="Brown S.J."/>
        </authorList>
    </citation>
    <scope>GENOME REANNOTATION</scope>
    <source>
        <strain evidence="1 2">Georgia GA2</strain>
    </source>
</reference>